<accession>A0A439D9B6</accession>
<dbReference type="Pfam" id="PF00106">
    <property type="entry name" value="adh_short"/>
    <property type="match status" value="1"/>
</dbReference>
<dbReference type="PRINTS" id="PR00081">
    <property type="entry name" value="GDHRDH"/>
</dbReference>
<dbReference type="Gene3D" id="3.40.50.720">
    <property type="entry name" value="NAD(P)-binding Rossmann-like Domain"/>
    <property type="match status" value="1"/>
</dbReference>
<evidence type="ECO:0000256" key="2">
    <source>
        <dbReference type="ARBA" id="ARBA00023002"/>
    </source>
</evidence>
<gene>
    <name evidence="3" type="ORF">EKO27_g4132</name>
</gene>
<comment type="similarity">
    <text evidence="1">Belongs to the short-chain dehydrogenases/reductases (SDR) family.</text>
</comment>
<dbReference type="AlphaFoldDB" id="A0A439D9B6"/>
<dbReference type="Proteomes" id="UP000286045">
    <property type="component" value="Unassembled WGS sequence"/>
</dbReference>
<dbReference type="EMBL" id="RYZI01000094">
    <property type="protein sequence ID" value="RWA10994.1"/>
    <property type="molecule type" value="Genomic_DNA"/>
</dbReference>
<keyword evidence="4" id="KW-1185">Reference proteome</keyword>
<proteinExistence type="inferred from homology"/>
<dbReference type="SUPFAM" id="SSF51735">
    <property type="entry name" value="NAD(P)-binding Rossmann-fold domains"/>
    <property type="match status" value="1"/>
</dbReference>
<dbReference type="InterPro" id="IPR036291">
    <property type="entry name" value="NAD(P)-bd_dom_sf"/>
</dbReference>
<reference evidence="3 4" key="1">
    <citation type="submission" date="2018-12" db="EMBL/GenBank/DDBJ databases">
        <title>Draft genome sequence of Xylaria grammica IHI A82.</title>
        <authorList>
            <person name="Buettner E."/>
            <person name="Kellner H."/>
        </authorList>
    </citation>
    <scope>NUCLEOTIDE SEQUENCE [LARGE SCALE GENOMIC DNA]</scope>
    <source>
        <strain evidence="3 4">IHI A82</strain>
    </source>
</reference>
<dbReference type="STRING" id="363999.A0A439D9B6"/>
<keyword evidence="2" id="KW-0560">Oxidoreductase</keyword>
<evidence type="ECO:0000313" key="4">
    <source>
        <dbReference type="Proteomes" id="UP000286045"/>
    </source>
</evidence>
<dbReference type="InterPro" id="IPR051911">
    <property type="entry name" value="SDR_oxidoreductase"/>
</dbReference>
<comment type="caution">
    <text evidence="3">The sequence shown here is derived from an EMBL/GenBank/DDBJ whole genome shotgun (WGS) entry which is preliminary data.</text>
</comment>
<dbReference type="PANTHER" id="PTHR43976">
    <property type="entry name" value="SHORT CHAIN DEHYDROGENASE"/>
    <property type="match status" value="1"/>
</dbReference>
<evidence type="ECO:0000313" key="3">
    <source>
        <dbReference type="EMBL" id="RWA10994.1"/>
    </source>
</evidence>
<evidence type="ECO:0000256" key="1">
    <source>
        <dbReference type="ARBA" id="ARBA00006484"/>
    </source>
</evidence>
<organism evidence="3 4">
    <name type="scientific">Xylaria grammica</name>
    <dbReference type="NCBI Taxonomy" id="363999"/>
    <lineage>
        <taxon>Eukaryota</taxon>
        <taxon>Fungi</taxon>
        <taxon>Dikarya</taxon>
        <taxon>Ascomycota</taxon>
        <taxon>Pezizomycotina</taxon>
        <taxon>Sordariomycetes</taxon>
        <taxon>Xylariomycetidae</taxon>
        <taxon>Xylariales</taxon>
        <taxon>Xylariaceae</taxon>
        <taxon>Xylaria</taxon>
    </lineage>
</organism>
<dbReference type="PANTHER" id="PTHR43976:SF16">
    <property type="entry name" value="SHORT-CHAIN DEHYDROGENASE_REDUCTASE FAMILY PROTEIN"/>
    <property type="match status" value="1"/>
</dbReference>
<sequence>MAETPKTWLITGCSSGFGELFVRQVRAPGDNVTATGRNAEKKLAHLADTGASILDLDVAAPASEINAKVTEAWNLYPNDIDVVVNNAGCVLSGGIEELTQEEMECAFKTNFHGPLNITRALLPQLRTRGDGTLLYMSSQAGQHGDPGAADIARLNSHLKCLEGAVECLAQELALLAPEIKVLLIEPGIFRTHVFSKISPTRRAIGNEPDDATKAVAVMINLVNGTGVAAGKTIPLRVPLGSDGLAVIRAKGDRIVQICDEWEEVAKSTDYKS</sequence>
<dbReference type="InterPro" id="IPR002347">
    <property type="entry name" value="SDR_fam"/>
</dbReference>
<protein>
    <submittedName>
        <fullName evidence="3">Uncharacterized protein</fullName>
    </submittedName>
</protein>
<dbReference type="GO" id="GO:0016491">
    <property type="term" value="F:oxidoreductase activity"/>
    <property type="evidence" value="ECO:0007669"/>
    <property type="project" value="UniProtKB-KW"/>
</dbReference>
<name>A0A439D9B6_9PEZI</name>